<evidence type="ECO:0000256" key="13">
    <source>
        <dbReference type="ARBA" id="ARBA00047540"/>
    </source>
</evidence>
<keyword evidence="5" id="KW-1003">Cell membrane</keyword>
<evidence type="ECO:0000256" key="12">
    <source>
        <dbReference type="ARBA" id="ARBA00031899"/>
    </source>
</evidence>
<feature type="transmembrane region" description="Helical" evidence="14">
    <location>
        <begin position="239"/>
        <end position="259"/>
    </location>
</feature>
<dbReference type="NCBIfam" id="NF033480">
    <property type="entry name" value="bifunc_MprF"/>
    <property type="match status" value="1"/>
</dbReference>
<protein>
    <recommendedName>
        <fullName evidence="4 14">Phosphatidylglycerol lysyltransferase</fullName>
        <ecNumber evidence="3 14">2.3.2.3</ecNumber>
    </recommendedName>
    <alternativeName>
        <fullName evidence="12 14">Lysylphosphatidylglycerol synthase</fullName>
    </alternativeName>
</protein>
<feature type="transmembrane region" description="Helical" evidence="14">
    <location>
        <begin position="510"/>
        <end position="530"/>
    </location>
</feature>
<dbReference type="RefSeq" id="WP_378138575.1">
    <property type="nucleotide sequence ID" value="NZ_JBHSMI010000056.1"/>
</dbReference>
<feature type="transmembrane region" description="Helical" evidence="14">
    <location>
        <begin position="202"/>
        <end position="227"/>
    </location>
</feature>
<feature type="transmembrane region" description="Helical" evidence="14">
    <location>
        <begin position="131"/>
        <end position="154"/>
    </location>
</feature>
<feature type="transmembrane region" description="Helical" evidence="14">
    <location>
        <begin position="58"/>
        <end position="79"/>
    </location>
</feature>
<evidence type="ECO:0000256" key="6">
    <source>
        <dbReference type="ARBA" id="ARBA00022679"/>
    </source>
</evidence>
<evidence type="ECO:0000313" key="16">
    <source>
        <dbReference type="EMBL" id="MFC5406474.1"/>
    </source>
</evidence>
<feature type="transmembrane region" description="Helical" evidence="14">
    <location>
        <begin position="345"/>
        <end position="365"/>
    </location>
</feature>
<keyword evidence="9 14" id="KW-0443">Lipid metabolism</keyword>
<dbReference type="PANTHER" id="PTHR34697:SF2">
    <property type="entry name" value="PHOSPHATIDYLGLYCEROL LYSYLTRANSFERASE"/>
    <property type="match status" value="1"/>
</dbReference>
<dbReference type="EMBL" id="JBHSMI010000056">
    <property type="protein sequence ID" value="MFC5406474.1"/>
    <property type="molecule type" value="Genomic_DNA"/>
</dbReference>
<evidence type="ECO:0000256" key="1">
    <source>
        <dbReference type="ARBA" id="ARBA00004651"/>
    </source>
</evidence>
<feature type="domain" description="Phosphatidylglycerol lysyltransferase C-terminal" evidence="15">
    <location>
        <begin position="551"/>
        <end position="844"/>
    </location>
</feature>
<dbReference type="InterPro" id="IPR024320">
    <property type="entry name" value="LPG_synthase_C"/>
</dbReference>
<feature type="transmembrane region" description="Helical" evidence="14">
    <location>
        <begin position="411"/>
        <end position="430"/>
    </location>
</feature>
<dbReference type="Pfam" id="PF03706">
    <property type="entry name" value="LPG_synthase_TM"/>
    <property type="match status" value="1"/>
</dbReference>
<feature type="transmembrane region" description="Helical" evidence="14">
    <location>
        <begin position="385"/>
        <end position="404"/>
    </location>
</feature>
<evidence type="ECO:0000256" key="5">
    <source>
        <dbReference type="ARBA" id="ARBA00022475"/>
    </source>
</evidence>
<feature type="transmembrane region" description="Helical" evidence="14">
    <location>
        <begin position="166"/>
        <end position="190"/>
    </location>
</feature>
<feature type="transmembrane region" description="Helical" evidence="14">
    <location>
        <begin position="465"/>
        <end position="484"/>
    </location>
</feature>
<evidence type="ECO:0000259" key="15">
    <source>
        <dbReference type="Pfam" id="PF09924"/>
    </source>
</evidence>
<evidence type="ECO:0000256" key="8">
    <source>
        <dbReference type="ARBA" id="ARBA00022989"/>
    </source>
</evidence>
<comment type="similarity">
    <text evidence="2 14">Belongs to the LPG synthase family.</text>
</comment>
<evidence type="ECO:0000256" key="4">
    <source>
        <dbReference type="ARBA" id="ARBA00021546"/>
    </source>
</evidence>
<keyword evidence="11 14" id="KW-0046">Antibiotic resistance</keyword>
<feature type="transmembrane region" description="Helical" evidence="14">
    <location>
        <begin position="279"/>
        <end position="303"/>
    </location>
</feature>
<gene>
    <name evidence="14 16" type="primary">mprF</name>
    <name evidence="16" type="ORF">ACFPOF_27395</name>
</gene>
<keyword evidence="7 14" id="KW-0812">Transmembrane</keyword>
<keyword evidence="17" id="KW-1185">Reference proteome</keyword>
<dbReference type="PANTHER" id="PTHR34697">
    <property type="entry name" value="PHOSPHATIDYLGLYCEROL LYSYLTRANSFERASE"/>
    <property type="match status" value="1"/>
</dbReference>
<evidence type="ECO:0000256" key="14">
    <source>
        <dbReference type="RuleBase" id="RU363042"/>
    </source>
</evidence>
<organism evidence="16 17">
    <name type="scientific">Cohnella soli</name>
    <dbReference type="NCBI Taxonomy" id="425005"/>
    <lineage>
        <taxon>Bacteria</taxon>
        <taxon>Bacillati</taxon>
        <taxon>Bacillota</taxon>
        <taxon>Bacilli</taxon>
        <taxon>Bacillales</taxon>
        <taxon>Paenibacillaceae</taxon>
        <taxon>Cohnella</taxon>
    </lineage>
</organism>
<evidence type="ECO:0000256" key="11">
    <source>
        <dbReference type="ARBA" id="ARBA00023251"/>
    </source>
</evidence>
<evidence type="ECO:0000256" key="3">
    <source>
        <dbReference type="ARBA" id="ARBA00012014"/>
    </source>
</evidence>
<evidence type="ECO:0000256" key="2">
    <source>
        <dbReference type="ARBA" id="ARBA00008627"/>
    </source>
</evidence>
<evidence type="ECO:0000256" key="7">
    <source>
        <dbReference type="ARBA" id="ARBA00022692"/>
    </source>
</evidence>
<proteinExistence type="inferred from homology"/>
<keyword evidence="6 14" id="KW-0808">Transferase</keyword>
<accession>A0ABW0I0W8</accession>
<feature type="transmembrane region" description="Helical" evidence="14">
    <location>
        <begin position="91"/>
        <end position="111"/>
    </location>
</feature>
<dbReference type="Pfam" id="PF09924">
    <property type="entry name" value="LPG_synthase_C"/>
    <property type="match status" value="1"/>
</dbReference>
<dbReference type="Proteomes" id="UP001596113">
    <property type="component" value="Unassembled WGS sequence"/>
</dbReference>
<dbReference type="InterPro" id="IPR022791">
    <property type="entry name" value="L-PG_synthase/AglD"/>
</dbReference>
<evidence type="ECO:0000256" key="9">
    <source>
        <dbReference type="ARBA" id="ARBA00023098"/>
    </source>
</evidence>
<dbReference type="InterPro" id="IPR016181">
    <property type="entry name" value="Acyl_CoA_acyltransferase"/>
</dbReference>
<dbReference type="EC" id="2.3.2.3" evidence="3 14"/>
<dbReference type="InterPro" id="IPR051211">
    <property type="entry name" value="PG_lysyltransferase"/>
</dbReference>
<comment type="catalytic activity">
    <reaction evidence="13 14">
        <text>L-lysyl-tRNA(Lys) + a 1,2-diacyl-sn-glycero-3-phospho-(1'-sn-glycerol) = a 1,2-diacyl-sn-glycero-3-phospho-1'-(3'-O-L-lysyl)-sn-glycerol + tRNA(Lys)</text>
        <dbReference type="Rhea" id="RHEA:10668"/>
        <dbReference type="Rhea" id="RHEA-COMP:9696"/>
        <dbReference type="Rhea" id="RHEA-COMP:9697"/>
        <dbReference type="ChEBI" id="CHEBI:64716"/>
        <dbReference type="ChEBI" id="CHEBI:75792"/>
        <dbReference type="ChEBI" id="CHEBI:78442"/>
        <dbReference type="ChEBI" id="CHEBI:78529"/>
        <dbReference type="EC" id="2.3.2.3"/>
    </reaction>
</comment>
<reference evidence="17" key="1">
    <citation type="journal article" date="2019" name="Int. J. Syst. Evol. Microbiol.">
        <title>The Global Catalogue of Microorganisms (GCM) 10K type strain sequencing project: providing services to taxonomists for standard genome sequencing and annotation.</title>
        <authorList>
            <consortium name="The Broad Institute Genomics Platform"/>
            <consortium name="The Broad Institute Genome Sequencing Center for Infectious Disease"/>
            <person name="Wu L."/>
            <person name="Ma J."/>
        </authorList>
    </citation>
    <scope>NUCLEOTIDE SEQUENCE [LARGE SCALE GENOMIC DNA]</scope>
    <source>
        <strain evidence="17">CGMCC 1.18575</strain>
    </source>
</reference>
<sequence length="869" mass="98462">MSKLAMAAGWLRKYQKWIKFLIPAAIIAVIYLQARDVMHGIRPEVAAHLVLKLTFPDHVRLLATSVIAVSLMCGYDFILTRMAGYRFRIVTLWRVGWIANSFNNLMGFAGLTGSSLRLMLYRKRGGPAEMFLPKLIFLSASMLTGLSVLSFFALIKPSPLRAEFPLLMIAAVAIVLYLPTFAGISKIPWIGRRIGLEEKVGWLYIGGAVVVSVLEWFGAVWVFWNACNLLHINLSFQELAGLFGLASAAGVISMLPGGAGSFDLVMLAGLSAYGIGADQALAVILVYRVFYYFIPWFIGLMLVAVEWIPQRDAVAEELLKPAWRRWQALWNWPGTRELMGGVGNVALAALVFSSGFVLLMSAAVPTFLHGSHVLTHWVTFHTMKVSHHFTVLVGLMLIVLSTGIRKQVRRAYFATLAMLAAGIMFSLTKGMDVEEAIFLALVLIFLWMSKDRFRRKDVVLTKRSLPGLLITTASMTVLYIEVGLNTVPDAPARFYRHMPYRYLITEHEHLRSGIIALFLTWIAIFAWLLLRPGRPVAKPPDALQLLSLRQWLDKHQQGNYVTHLLFLGDKNLFWSKDGKALIAYRRTGKALVALGDPIGEPDSIRQAVQEFWQYADNHACIPVFYQVRPEYLPLYHENGFRFFKLGEEGMTDVGAFQLTGRSKADLRAVKNRYEREGIRYEVIEPPFSSLILDELRAISDEWLEGRQEKGFSLGWFKESYLQSTGIALLRDPSGRILAFANLMPGYDDKQSISIDLMRYRQDAPNGIMDALFLHLLEWAKSEGYPRFNLGMAPLANVGESTFSHKTERLAREIYRRANRWYRFSGIRKYKEKFDPNWEPRFLAYPAGISLPYLMWRITRMIAKTPPSGE</sequence>
<comment type="subcellular location">
    <subcellularLocation>
        <location evidence="1 14">Cell membrane</location>
        <topology evidence="1 14">Multi-pass membrane protein</topology>
    </subcellularLocation>
</comment>
<dbReference type="SUPFAM" id="SSF55729">
    <property type="entry name" value="Acyl-CoA N-acyltransferases (Nat)"/>
    <property type="match status" value="1"/>
</dbReference>
<comment type="caution">
    <text evidence="16">The sequence shown here is derived from an EMBL/GenBank/DDBJ whole genome shotgun (WGS) entry which is preliminary data.</text>
</comment>
<comment type="function">
    <text evidence="14">Catalyzes the transfer of a lysyl group from L-lysyl-tRNA(Lys) to membrane-bound phosphatidylglycerol (PG), which produces lysylphosphatidylglycerol (LPG), a major component of the bacterial membrane with a positive net charge. LPG synthesis contributes to bacterial virulence as it is involved in the resistance mechanism against cationic antimicrobial peptides (CAMP) produces by the host's immune system (defensins, cathelicidins) and by the competing microorganisms.</text>
</comment>
<name>A0ABW0I0W8_9BACL</name>
<keyword evidence="10 14" id="KW-0472">Membrane</keyword>
<evidence type="ECO:0000313" key="17">
    <source>
        <dbReference type="Proteomes" id="UP001596113"/>
    </source>
</evidence>
<evidence type="ECO:0000256" key="10">
    <source>
        <dbReference type="ARBA" id="ARBA00023136"/>
    </source>
</evidence>
<keyword evidence="8 14" id="KW-1133">Transmembrane helix</keyword>